<dbReference type="NCBIfam" id="TIGR01489">
    <property type="entry name" value="DKMTPPase-SF"/>
    <property type="match status" value="1"/>
</dbReference>
<feature type="active site" description="Nucleophile" evidence="6">
    <location>
        <position position="22"/>
    </location>
</feature>
<feature type="binding site" evidence="8">
    <location>
        <position position="192"/>
    </location>
    <ligand>
        <name>Mg(2+)</name>
        <dbReference type="ChEBI" id="CHEBI:18420"/>
    </ligand>
</feature>
<feature type="chain" id="PRO_5042157263" description="Pyridoxal phosphate phosphatase PHOSPHO2" evidence="9">
    <location>
        <begin position="21"/>
        <end position="258"/>
    </location>
</feature>
<feature type="signal peptide" evidence="9">
    <location>
        <begin position="1"/>
        <end position="20"/>
    </location>
</feature>
<dbReference type="PANTHER" id="PTHR20889:SF12">
    <property type="entry name" value="LP01149P"/>
    <property type="match status" value="1"/>
</dbReference>
<reference evidence="10" key="1">
    <citation type="journal article" date="2023" name="IScience">
        <title>Live-bearing cockroach genome reveals convergent evolutionary mechanisms linked to viviparity in insects and beyond.</title>
        <authorList>
            <person name="Fouks B."/>
            <person name="Harrison M.C."/>
            <person name="Mikhailova A.A."/>
            <person name="Marchal E."/>
            <person name="English S."/>
            <person name="Carruthers M."/>
            <person name="Jennings E.C."/>
            <person name="Chiamaka E.L."/>
            <person name="Frigard R.A."/>
            <person name="Pippel M."/>
            <person name="Attardo G.M."/>
            <person name="Benoit J.B."/>
            <person name="Bornberg-Bauer E."/>
            <person name="Tobe S.S."/>
        </authorList>
    </citation>
    <scope>NUCLEOTIDE SEQUENCE</scope>
    <source>
        <strain evidence="10">Stay&amp;Tobe</strain>
    </source>
</reference>
<keyword evidence="11" id="KW-1185">Reference proteome</keyword>
<evidence type="ECO:0008006" key="12">
    <source>
        <dbReference type="Google" id="ProtNLM"/>
    </source>
</evidence>
<evidence type="ECO:0000256" key="1">
    <source>
        <dbReference type="ARBA" id="ARBA00001946"/>
    </source>
</evidence>
<dbReference type="PIRSF" id="PIRSF031051">
    <property type="entry name" value="PyrdxlP_Pase_PHOSPHO2"/>
    <property type="match status" value="1"/>
</dbReference>
<dbReference type="GO" id="GO:0016791">
    <property type="term" value="F:phosphatase activity"/>
    <property type="evidence" value="ECO:0007669"/>
    <property type="project" value="InterPro"/>
</dbReference>
<dbReference type="AlphaFoldDB" id="A0AAD8E4Q0"/>
<evidence type="ECO:0000313" key="11">
    <source>
        <dbReference type="Proteomes" id="UP001233999"/>
    </source>
</evidence>
<proteinExistence type="inferred from homology"/>
<feature type="binding site" evidence="7">
    <location>
        <position position="33"/>
    </location>
    <ligand>
        <name>substrate</name>
    </ligand>
</feature>
<evidence type="ECO:0000256" key="5">
    <source>
        <dbReference type="ARBA" id="ARBA00022842"/>
    </source>
</evidence>
<comment type="cofactor">
    <cofactor evidence="1 8">
        <name>Mg(2+)</name>
        <dbReference type="ChEBI" id="CHEBI:18420"/>
    </cofactor>
</comment>
<evidence type="ECO:0000256" key="8">
    <source>
        <dbReference type="PIRSR" id="PIRSR031051-3"/>
    </source>
</evidence>
<dbReference type="Gene3D" id="3.40.50.1000">
    <property type="entry name" value="HAD superfamily/HAD-like"/>
    <property type="match status" value="1"/>
</dbReference>
<dbReference type="GO" id="GO:0046872">
    <property type="term" value="F:metal ion binding"/>
    <property type="evidence" value="ECO:0007669"/>
    <property type="project" value="UniProtKB-KW"/>
</dbReference>
<keyword evidence="3 8" id="KW-0479">Metal-binding</keyword>
<feature type="binding site" evidence="8">
    <location>
        <position position="24"/>
    </location>
    <ligand>
        <name>Mg(2+)</name>
        <dbReference type="ChEBI" id="CHEBI:18420"/>
    </ligand>
</feature>
<dbReference type="Proteomes" id="UP001233999">
    <property type="component" value="Unassembled WGS sequence"/>
</dbReference>
<keyword evidence="5 8" id="KW-0460">Magnesium</keyword>
<evidence type="ECO:0000256" key="2">
    <source>
        <dbReference type="ARBA" id="ARBA00008541"/>
    </source>
</evidence>
<gene>
    <name evidence="10" type="ORF">L9F63_025390</name>
</gene>
<comment type="similarity">
    <text evidence="2">Belongs to the HAD-like hydrolase superfamily. PHOSPHO family.</text>
</comment>
<reference evidence="10" key="2">
    <citation type="submission" date="2023-05" db="EMBL/GenBank/DDBJ databases">
        <authorList>
            <person name="Fouks B."/>
        </authorList>
    </citation>
    <scope>NUCLEOTIDE SEQUENCE</scope>
    <source>
        <strain evidence="10">Stay&amp;Tobe</strain>
        <tissue evidence="10">Testes</tissue>
    </source>
</reference>
<feature type="active site" description="Proton donor" evidence="6">
    <location>
        <position position="24"/>
    </location>
</feature>
<accession>A0AAD8E4Q0</accession>
<dbReference type="EMBL" id="JASPKZ010009470">
    <property type="protein sequence ID" value="KAJ9576716.1"/>
    <property type="molecule type" value="Genomic_DNA"/>
</dbReference>
<dbReference type="InterPro" id="IPR006384">
    <property type="entry name" value="HAD_hydro_PyrdxlP_Pase-like"/>
</dbReference>
<evidence type="ECO:0000256" key="7">
    <source>
        <dbReference type="PIRSR" id="PIRSR031051-2"/>
    </source>
</evidence>
<feature type="binding site" evidence="8">
    <location>
        <position position="22"/>
    </location>
    <ligand>
        <name>Mg(2+)</name>
        <dbReference type="ChEBI" id="CHEBI:18420"/>
    </ligand>
</feature>
<keyword evidence="4" id="KW-0378">Hydrolase</keyword>
<dbReference type="InterPro" id="IPR016965">
    <property type="entry name" value="Pase_PHOSPHO-typ"/>
</dbReference>
<dbReference type="Pfam" id="PF06888">
    <property type="entry name" value="Put_Phosphatase"/>
    <property type="match status" value="1"/>
</dbReference>
<dbReference type="InterPro" id="IPR036412">
    <property type="entry name" value="HAD-like_sf"/>
</dbReference>
<dbReference type="NCBIfam" id="TIGR01488">
    <property type="entry name" value="HAD-SF-IB"/>
    <property type="match status" value="1"/>
</dbReference>
<dbReference type="InterPro" id="IPR023214">
    <property type="entry name" value="HAD_sf"/>
</dbReference>
<dbReference type="PANTHER" id="PTHR20889">
    <property type="entry name" value="PHOSPHATASE, ORPHAN 1, 2"/>
    <property type="match status" value="1"/>
</dbReference>
<name>A0AAD8E4Q0_DIPPU</name>
<keyword evidence="9" id="KW-0732">Signal</keyword>
<protein>
    <recommendedName>
        <fullName evidence="12">Pyridoxal phosphate phosphatase PHOSPHO2</fullName>
    </recommendedName>
</protein>
<evidence type="ECO:0000256" key="9">
    <source>
        <dbReference type="SAM" id="SignalP"/>
    </source>
</evidence>
<evidence type="ECO:0000313" key="10">
    <source>
        <dbReference type="EMBL" id="KAJ9576716.1"/>
    </source>
</evidence>
<evidence type="ECO:0000256" key="6">
    <source>
        <dbReference type="PIRSR" id="PIRSR031051-1"/>
    </source>
</evidence>
<sequence length="258" mass="29597">MYAMIFSKFFRIIMKPLLVAFDFDHTIVDGNTDVVVQKLIPNDKITDEVKKLYSSDGWTMFMQQIFELLHADGVAPAQIREAIIGIPATPGMDKLLRHLKQYDAEVIVVSDSNSVFIHDWLSSMKLEDTVTQVFTNPAKYDDTGFLRIQMYHVQDWCDLSSKNLCKGHILSSYIAERQSQGITFSQIAYVGDGKNDLCPSLRLTENDFIFAREGFMLVKRIREMQEGKDERLKAKVHIWKSGDDIWNVLANSLLEPHN</sequence>
<feature type="binding site" evidence="7">
    <location>
        <position position="111"/>
    </location>
    <ligand>
        <name>substrate</name>
    </ligand>
</feature>
<organism evidence="10 11">
    <name type="scientific">Diploptera punctata</name>
    <name type="common">Pacific beetle cockroach</name>
    <dbReference type="NCBI Taxonomy" id="6984"/>
    <lineage>
        <taxon>Eukaryota</taxon>
        <taxon>Metazoa</taxon>
        <taxon>Ecdysozoa</taxon>
        <taxon>Arthropoda</taxon>
        <taxon>Hexapoda</taxon>
        <taxon>Insecta</taxon>
        <taxon>Pterygota</taxon>
        <taxon>Neoptera</taxon>
        <taxon>Polyneoptera</taxon>
        <taxon>Dictyoptera</taxon>
        <taxon>Blattodea</taxon>
        <taxon>Blaberoidea</taxon>
        <taxon>Blaberidae</taxon>
        <taxon>Diplopterinae</taxon>
        <taxon>Diploptera</taxon>
    </lineage>
</organism>
<dbReference type="SUPFAM" id="SSF56784">
    <property type="entry name" value="HAD-like"/>
    <property type="match status" value="1"/>
</dbReference>
<evidence type="ECO:0000256" key="3">
    <source>
        <dbReference type="ARBA" id="ARBA00022723"/>
    </source>
</evidence>
<comment type="caution">
    <text evidence="10">The sequence shown here is derived from an EMBL/GenBank/DDBJ whole genome shotgun (WGS) entry which is preliminary data.</text>
</comment>
<evidence type="ECO:0000256" key="4">
    <source>
        <dbReference type="ARBA" id="ARBA00022801"/>
    </source>
</evidence>